<protein>
    <recommendedName>
        <fullName evidence="3">Tim44-like domain-containing protein</fullName>
    </recommendedName>
</protein>
<reference evidence="1 2" key="1">
    <citation type="journal article" date="2019" name="Nat. Ecol. Evol.">
        <title>Megaphylogeny resolves global patterns of mushroom evolution.</title>
        <authorList>
            <person name="Varga T."/>
            <person name="Krizsan K."/>
            <person name="Foldi C."/>
            <person name="Dima B."/>
            <person name="Sanchez-Garcia M."/>
            <person name="Sanchez-Ramirez S."/>
            <person name="Szollosi G.J."/>
            <person name="Szarkandi J.G."/>
            <person name="Papp V."/>
            <person name="Albert L."/>
            <person name="Andreopoulos W."/>
            <person name="Angelini C."/>
            <person name="Antonin V."/>
            <person name="Barry K.W."/>
            <person name="Bougher N.L."/>
            <person name="Buchanan P."/>
            <person name="Buyck B."/>
            <person name="Bense V."/>
            <person name="Catcheside P."/>
            <person name="Chovatia M."/>
            <person name="Cooper J."/>
            <person name="Damon W."/>
            <person name="Desjardin D."/>
            <person name="Finy P."/>
            <person name="Geml J."/>
            <person name="Haridas S."/>
            <person name="Hughes K."/>
            <person name="Justo A."/>
            <person name="Karasinski D."/>
            <person name="Kautmanova I."/>
            <person name="Kiss B."/>
            <person name="Kocsube S."/>
            <person name="Kotiranta H."/>
            <person name="LaButti K.M."/>
            <person name="Lechner B.E."/>
            <person name="Liimatainen K."/>
            <person name="Lipzen A."/>
            <person name="Lukacs Z."/>
            <person name="Mihaltcheva S."/>
            <person name="Morgado L.N."/>
            <person name="Niskanen T."/>
            <person name="Noordeloos M.E."/>
            <person name="Ohm R.A."/>
            <person name="Ortiz-Santana B."/>
            <person name="Ovrebo C."/>
            <person name="Racz N."/>
            <person name="Riley R."/>
            <person name="Savchenko A."/>
            <person name="Shiryaev A."/>
            <person name="Soop K."/>
            <person name="Spirin V."/>
            <person name="Szebenyi C."/>
            <person name="Tomsovsky M."/>
            <person name="Tulloss R.E."/>
            <person name="Uehling J."/>
            <person name="Grigoriev I.V."/>
            <person name="Vagvolgyi C."/>
            <person name="Papp T."/>
            <person name="Martin F.M."/>
            <person name="Miettinen O."/>
            <person name="Hibbett D.S."/>
            <person name="Nagy L.G."/>
        </authorList>
    </citation>
    <scope>NUCLEOTIDE SEQUENCE [LARGE SCALE GENOMIC DNA]</scope>
    <source>
        <strain evidence="1 2">OMC1185</strain>
    </source>
</reference>
<dbReference type="Gene3D" id="3.10.450.240">
    <property type="match status" value="1"/>
</dbReference>
<organism evidence="1 2">
    <name type="scientific">Heliocybe sulcata</name>
    <dbReference type="NCBI Taxonomy" id="5364"/>
    <lineage>
        <taxon>Eukaryota</taxon>
        <taxon>Fungi</taxon>
        <taxon>Dikarya</taxon>
        <taxon>Basidiomycota</taxon>
        <taxon>Agaricomycotina</taxon>
        <taxon>Agaricomycetes</taxon>
        <taxon>Gloeophyllales</taxon>
        <taxon>Gloeophyllaceae</taxon>
        <taxon>Heliocybe</taxon>
    </lineage>
</organism>
<dbReference type="STRING" id="5364.A0A5C3N629"/>
<proteinExistence type="predicted"/>
<evidence type="ECO:0000313" key="1">
    <source>
        <dbReference type="EMBL" id="TFK49181.1"/>
    </source>
</evidence>
<dbReference type="Proteomes" id="UP000305948">
    <property type="component" value="Unassembled WGS sequence"/>
</dbReference>
<evidence type="ECO:0000313" key="2">
    <source>
        <dbReference type="Proteomes" id="UP000305948"/>
    </source>
</evidence>
<evidence type="ECO:0008006" key="3">
    <source>
        <dbReference type="Google" id="ProtNLM"/>
    </source>
</evidence>
<dbReference type="OrthoDB" id="19619at2759"/>
<name>A0A5C3N629_9AGAM</name>
<dbReference type="EMBL" id="ML213517">
    <property type="protein sequence ID" value="TFK49181.1"/>
    <property type="molecule type" value="Genomic_DNA"/>
</dbReference>
<sequence length="196" mass="22427">MWDIAQVNGFPDVDVKRLWSLQLFTAHSLKNKWLAPFRATALRTCEQVDEALATMDIAAMKRVTSGAFQDEQVKLIKMMLANPDVFQTIRRDVFLVAPLKICSIRAAPGFVGAEEPRIGNRLIVQVCVEYRRIQAISIYNRDNKRITREGAIALDQAPEIKPSLDYLVLEKRMWYEGPWTVRDSLRPGADYKVQSM</sequence>
<accession>A0A5C3N629</accession>
<keyword evidence="2" id="KW-1185">Reference proteome</keyword>
<gene>
    <name evidence="1" type="ORF">OE88DRAFT_479241</name>
</gene>
<dbReference type="AlphaFoldDB" id="A0A5C3N629"/>